<reference evidence="4 5" key="1">
    <citation type="submission" date="2015-01" db="EMBL/GenBank/DDBJ databases">
        <title>Evolution of Trichinella species and genotypes.</title>
        <authorList>
            <person name="Korhonen P.K."/>
            <person name="Edoardo P."/>
            <person name="Giuseppe L.R."/>
            <person name="Gasser R.B."/>
        </authorList>
    </citation>
    <scope>NUCLEOTIDE SEQUENCE [LARGE SCALE GENOMIC DNA]</scope>
    <source>
        <strain evidence="1">ISS13</strain>
        <strain evidence="3">ISS176</strain>
        <strain evidence="2">ISS588</strain>
    </source>
</reference>
<evidence type="ECO:0000313" key="2">
    <source>
        <dbReference type="EMBL" id="KRZ20889.1"/>
    </source>
</evidence>
<sequence>MHSCTATFHINTFLRDIYTIKLLTVSNLIQNVLIECYCSTSGEWVLVQCRETFQVRGELIYQGLNALRSHLSALWGLTQSQDVLTGNLLWAAEAVPQDLNSVCMIRCSDRDFFNGASRLSCQAGEEVSELRRAVQITPVAECPKMGRGGEESSTFPENCGSFPFPMRAD</sequence>
<accession>A0A0V1JNY0</accession>
<dbReference type="EMBL" id="JYDS01000225">
    <property type="protein sequence ID" value="KRZ20889.1"/>
    <property type="molecule type" value="Genomic_DNA"/>
</dbReference>
<proteinExistence type="predicted"/>
<dbReference type="Proteomes" id="UP000054826">
    <property type="component" value="Unassembled WGS sequence"/>
</dbReference>
<evidence type="ECO:0000313" key="5">
    <source>
        <dbReference type="Proteomes" id="UP000054805"/>
    </source>
</evidence>
<comment type="caution">
    <text evidence="3">The sequence shown here is derived from an EMBL/GenBank/DDBJ whole genome shotgun (WGS) entry which is preliminary data.</text>
</comment>
<dbReference type="Proteomes" id="UP000054632">
    <property type="component" value="Unassembled WGS sequence"/>
</dbReference>
<keyword evidence="5" id="KW-1185">Reference proteome</keyword>
<dbReference type="Proteomes" id="UP000054805">
    <property type="component" value="Unassembled WGS sequence"/>
</dbReference>
<evidence type="ECO:0000313" key="6">
    <source>
        <dbReference type="Proteomes" id="UP000054826"/>
    </source>
</evidence>
<gene>
    <name evidence="1" type="ORF">T4A_1269</name>
    <name evidence="2" type="ORF">T4B_11565</name>
    <name evidence="3" type="ORF">T4C_13000</name>
</gene>
<dbReference type="EMBL" id="JYDV01000076">
    <property type="protein sequence ID" value="KRZ36293.1"/>
    <property type="molecule type" value="Genomic_DNA"/>
</dbReference>
<dbReference type="AlphaFoldDB" id="A0A0V1JNY0"/>
<evidence type="ECO:0000313" key="1">
    <source>
        <dbReference type="EMBL" id="KRY66148.1"/>
    </source>
</evidence>
<evidence type="ECO:0000313" key="3">
    <source>
        <dbReference type="EMBL" id="KRZ36293.1"/>
    </source>
</evidence>
<organism evidence="3 6">
    <name type="scientific">Trichinella pseudospiralis</name>
    <name type="common">Parasitic roundworm</name>
    <dbReference type="NCBI Taxonomy" id="6337"/>
    <lineage>
        <taxon>Eukaryota</taxon>
        <taxon>Metazoa</taxon>
        <taxon>Ecdysozoa</taxon>
        <taxon>Nematoda</taxon>
        <taxon>Enoplea</taxon>
        <taxon>Dorylaimia</taxon>
        <taxon>Trichinellida</taxon>
        <taxon>Trichinellidae</taxon>
        <taxon>Trichinella</taxon>
    </lineage>
</organism>
<name>A0A0V1JNY0_TRIPS</name>
<protein>
    <submittedName>
        <fullName evidence="3">Uncharacterized protein</fullName>
    </submittedName>
</protein>
<dbReference type="EMBL" id="JYDR01000180">
    <property type="protein sequence ID" value="KRY66148.1"/>
    <property type="molecule type" value="Genomic_DNA"/>
</dbReference>
<evidence type="ECO:0000313" key="4">
    <source>
        <dbReference type="Proteomes" id="UP000054632"/>
    </source>
</evidence>